<dbReference type="EMBL" id="CASHTH010002030">
    <property type="protein sequence ID" value="CAI8023747.1"/>
    <property type="molecule type" value="Genomic_DNA"/>
</dbReference>
<dbReference type="PANTHER" id="PTHR48106">
    <property type="entry name" value="QUINONE OXIDOREDUCTASE PIG3-RELATED"/>
    <property type="match status" value="1"/>
</dbReference>
<comment type="similarity">
    <text evidence="1">Belongs to the zinc-containing alcohol dehydrogenase family. Quinone oxidoreductase subfamily.</text>
</comment>
<dbReference type="CDD" id="cd05286">
    <property type="entry name" value="QOR2"/>
    <property type="match status" value="1"/>
</dbReference>
<dbReference type="GO" id="GO:0070402">
    <property type="term" value="F:NADPH binding"/>
    <property type="evidence" value="ECO:0007669"/>
    <property type="project" value="TreeGrafter"/>
</dbReference>
<dbReference type="Gene3D" id="3.40.50.720">
    <property type="entry name" value="NAD(P)-binding Rossmann-like Domain"/>
    <property type="match status" value="1"/>
</dbReference>
<dbReference type="GO" id="GO:0003960">
    <property type="term" value="F:quinone reductase (NADPH) activity"/>
    <property type="evidence" value="ECO:0007669"/>
    <property type="project" value="InterPro"/>
</dbReference>
<dbReference type="SUPFAM" id="SSF51735">
    <property type="entry name" value="NAD(P)-binding Rossmann-fold domains"/>
    <property type="match status" value="1"/>
</dbReference>
<dbReference type="Proteomes" id="UP001174909">
    <property type="component" value="Unassembled WGS sequence"/>
</dbReference>
<dbReference type="AlphaFoldDB" id="A0AA35S7P5"/>
<dbReference type="InterPro" id="IPR011032">
    <property type="entry name" value="GroES-like_sf"/>
</dbReference>
<accession>A0AA35S7P5</accession>
<feature type="domain" description="Enoyl reductase (ER)" evidence="5">
    <location>
        <begin position="10"/>
        <end position="320"/>
    </location>
</feature>
<dbReference type="SUPFAM" id="SSF50129">
    <property type="entry name" value="GroES-like"/>
    <property type="match status" value="1"/>
</dbReference>
<dbReference type="InterPro" id="IPR020843">
    <property type="entry name" value="ER"/>
</dbReference>
<dbReference type="PANTHER" id="PTHR48106:SF13">
    <property type="entry name" value="QUINONE OXIDOREDUCTASE-RELATED"/>
    <property type="match status" value="1"/>
</dbReference>
<evidence type="ECO:0000256" key="4">
    <source>
        <dbReference type="ARBA" id="ARBA00070796"/>
    </source>
</evidence>
<evidence type="ECO:0000256" key="1">
    <source>
        <dbReference type="ARBA" id="ARBA00010371"/>
    </source>
</evidence>
<name>A0AA35S7P5_GEOBA</name>
<dbReference type="GO" id="GO:0005829">
    <property type="term" value="C:cytosol"/>
    <property type="evidence" value="ECO:0007669"/>
    <property type="project" value="TreeGrafter"/>
</dbReference>
<evidence type="ECO:0000313" key="7">
    <source>
        <dbReference type="Proteomes" id="UP001174909"/>
    </source>
</evidence>
<protein>
    <recommendedName>
        <fullName evidence="4">Probable quinone oxidoreductase</fullName>
    </recommendedName>
</protein>
<dbReference type="Gene3D" id="3.90.180.10">
    <property type="entry name" value="Medium-chain alcohol dehydrogenases, catalytic domain"/>
    <property type="match status" value="1"/>
</dbReference>
<dbReference type="SMART" id="SM00829">
    <property type="entry name" value="PKS_ER"/>
    <property type="match status" value="1"/>
</dbReference>
<sequence>MKAVQIDEFGGPEVMQYRDIAELTPGEADALVEIQAVGVNFTDIYSRAGINPGPPLPRTIGVEGAGVVRAVGSGVTDLREGDVVAYSSSQGSYAEQAVVPAARLVKMPEGLGAKEGAAAMLQGMTAHYLCHSTYPVQPGDKVLVHAGAGGVGLLLIQMVKKLGGYVFSTVSTEEKAELARSAGADHVIIYTQEDFADVIKDATNGAGLQAVYDAVGLTTFDKSISCLARRGYMVLYGQASGVVPPIDPRILGNGSLYLTRPGLGDYTVTQEELRQRAGDVLGWVLSGELKLRVEHLFQLAEAPEAHRQLASRATTGKLLLIP</sequence>
<keyword evidence="3" id="KW-0560">Oxidoreductase</keyword>
<reference evidence="6" key="1">
    <citation type="submission" date="2023-03" db="EMBL/GenBank/DDBJ databases">
        <authorList>
            <person name="Steffen K."/>
            <person name="Cardenas P."/>
        </authorList>
    </citation>
    <scope>NUCLEOTIDE SEQUENCE</scope>
</reference>
<proteinExistence type="inferred from homology"/>
<evidence type="ECO:0000256" key="2">
    <source>
        <dbReference type="ARBA" id="ARBA00022857"/>
    </source>
</evidence>
<dbReference type="GO" id="GO:0008270">
    <property type="term" value="F:zinc ion binding"/>
    <property type="evidence" value="ECO:0007669"/>
    <property type="project" value="InterPro"/>
</dbReference>
<keyword evidence="7" id="KW-1185">Reference proteome</keyword>
<dbReference type="InterPro" id="IPR047618">
    <property type="entry name" value="QOR-like"/>
</dbReference>
<evidence type="ECO:0000313" key="6">
    <source>
        <dbReference type="EMBL" id="CAI8023747.1"/>
    </source>
</evidence>
<evidence type="ECO:0000259" key="5">
    <source>
        <dbReference type="SMART" id="SM00829"/>
    </source>
</evidence>
<dbReference type="FunFam" id="3.40.50.720:FF:000053">
    <property type="entry name" value="Quinone oxidoreductase 1"/>
    <property type="match status" value="1"/>
</dbReference>
<dbReference type="GO" id="GO:0035925">
    <property type="term" value="F:mRNA 3'-UTR AU-rich region binding"/>
    <property type="evidence" value="ECO:0007669"/>
    <property type="project" value="TreeGrafter"/>
</dbReference>
<dbReference type="InterPro" id="IPR036291">
    <property type="entry name" value="NAD(P)-bd_dom_sf"/>
</dbReference>
<dbReference type="InterPro" id="IPR013154">
    <property type="entry name" value="ADH-like_N"/>
</dbReference>
<dbReference type="Pfam" id="PF08240">
    <property type="entry name" value="ADH_N"/>
    <property type="match status" value="1"/>
</dbReference>
<keyword evidence="2" id="KW-0521">NADP</keyword>
<gene>
    <name evidence="6" type="ORF">GBAR_LOCUS13852</name>
</gene>
<comment type="caution">
    <text evidence="6">The sequence shown here is derived from an EMBL/GenBank/DDBJ whole genome shotgun (WGS) entry which is preliminary data.</text>
</comment>
<dbReference type="InterPro" id="IPR013149">
    <property type="entry name" value="ADH-like_C"/>
</dbReference>
<dbReference type="Pfam" id="PF00107">
    <property type="entry name" value="ADH_zinc_N"/>
    <property type="match status" value="1"/>
</dbReference>
<dbReference type="InterPro" id="IPR002364">
    <property type="entry name" value="Quin_OxRdtase/zeta-crystal_CS"/>
</dbReference>
<evidence type="ECO:0000256" key="3">
    <source>
        <dbReference type="ARBA" id="ARBA00023002"/>
    </source>
</evidence>
<organism evidence="6 7">
    <name type="scientific">Geodia barretti</name>
    <name type="common">Barrett's horny sponge</name>
    <dbReference type="NCBI Taxonomy" id="519541"/>
    <lineage>
        <taxon>Eukaryota</taxon>
        <taxon>Metazoa</taxon>
        <taxon>Porifera</taxon>
        <taxon>Demospongiae</taxon>
        <taxon>Heteroscleromorpha</taxon>
        <taxon>Tetractinellida</taxon>
        <taxon>Astrophorina</taxon>
        <taxon>Geodiidae</taxon>
        <taxon>Geodia</taxon>
    </lineage>
</organism>
<dbReference type="PROSITE" id="PS01162">
    <property type="entry name" value="QOR_ZETA_CRYSTAL"/>
    <property type="match status" value="1"/>
</dbReference>